<evidence type="ECO:0000313" key="5">
    <source>
        <dbReference type="EMBL" id="GAA1780847.1"/>
    </source>
</evidence>
<gene>
    <name evidence="5" type="ORF">GCM10009811_02730</name>
</gene>
<dbReference type="EMBL" id="BAAAPO010000006">
    <property type="protein sequence ID" value="GAA1780847.1"/>
    <property type="molecule type" value="Genomic_DNA"/>
</dbReference>
<dbReference type="InterPro" id="IPR041583">
    <property type="entry name" value="TetR_C_31"/>
</dbReference>
<evidence type="ECO:0000259" key="4">
    <source>
        <dbReference type="PROSITE" id="PS50977"/>
    </source>
</evidence>
<evidence type="ECO:0000256" key="1">
    <source>
        <dbReference type="ARBA" id="ARBA00023125"/>
    </source>
</evidence>
<name>A0ABP4XGK1_9MICO</name>
<dbReference type="Pfam" id="PF17940">
    <property type="entry name" value="TetR_C_31"/>
    <property type="match status" value="1"/>
</dbReference>
<keyword evidence="1 2" id="KW-0238">DNA-binding</keyword>
<feature type="coiled-coil region" evidence="3">
    <location>
        <begin position="65"/>
        <end position="92"/>
    </location>
</feature>
<evidence type="ECO:0000256" key="3">
    <source>
        <dbReference type="SAM" id="Coils"/>
    </source>
</evidence>
<keyword evidence="6" id="KW-1185">Reference proteome</keyword>
<dbReference type="InterPro" id="IPR009057">
    <property type="entry name" value="Homeodomain-like_sf"/>
</dbReference>
<comment type="caution">
    <text evidence="5">The sequence shown here is derived from an EMBL/GenBank/DDBJ whole genome shotgun (WGS) entry which is preliminary data.</text>
</comment>
<protein>
    <submittedName>
        <fullName evidence="5">TetR/AcrR family transcriptional regulator</fullName>
    </submittedName>
</protein>
<sequence length="203" mass="21546">MSLPPLATGRRLELLEAATAVVADGGLRALTHRAVDAQAGVPEGSTSGYFRTRLALLTGLTEQVARQLADMISALRDRVEAISREHSGAERDDLVGAEVARHLVALTADSSLVRVQAELGIEAMRTPALAAVFDVSRREFVRLVVDIAHSVGAPRAAERAEATAAAFQGVLLAAGLQHPQHRAEWVTTATRQLIDALCADPHP</sequence>
<reference evidence="6" key="1">
    <citation type="journal article" date="2019" name="Int. J. Syst. Evol. Microbiol.">
        <title>The Global Catalogue of Microorganisms (GCM) 10K type strain sequencing project: providing services to taxonomists for standard genome sequencing and annotation.</title>
        <authorList>
            <consortium name="The Broad Institute Genomics Platform"/>
            <consortium name="The Broad Institute Genome Sequencing Center for Infectious Disease"/>
            <person name="Wu L."/>
            <person name="Ma J."/>
        </authorList>
    </citation>
    <scope>NUCLEOTIDE SEQUENCE [LARGE SCALE GENOMIC DNA]</scope>
    <source>
        <strain evidence="6">JCM 15592</strain>
    </source>
</reference>
<dbReference type="RefSeq" id="WP_344080168.1">
    <property type="nucleotide sequence ID" value="NZ_BAAAPO010000006.1"/>
</dbReference>
<dbReference type="InterPro" id="IPR036271">
    <property type="entry name" value="Tet_transcr_reg_TetR-rel_C_sf"/>
</dbReference>
<feature type="DNA-binding region" description="H-T-H motif" evidence="2">
    <location>
        <begin position="31"/>
        <end position="50"/>
    </location>
</feature>
<dbReference type="Gene3D" id="1.10.357.10">
    <property type="entry name" value="Tetracycline Repressor, domain 2"/>
    <property type="match status" value="1"/>
</dbReference>
<dbReference type="PROSITE" id="PS50977">
    <property type="entry name" value="HTH_TETR_2"/>
    <property type="match status" value="1"/>
</dbReference>
<feature type="domain" description="HTH tetR-type" evidence="4">
    <location>
        <begin position="8"/>
        <end position="68"/>
    </location>
</feature>
<evidence type="ECO:0000313" key="6">
    <source>
        <dbReference type="Proteomes" id="UP001499938"/>
    </source>
</evidence>
<dbReference type="Proteomes" id="UP001499938">
    <property type="component" value="Unassembled WGS sequence"/>
</dbReference>
<accession>A0ABP4XGK1</accession>
<dbReference type="SUPFAM" id="SSF48498">
    <property type="entry name" value="Tetracyclin repressor-like, C-terminal domain"/>
    <property type="match status" value="1"/>
</dbReference>
<organism evidence="5 6">
    <name type="scientific">Nostocoides veronense</name>
    <dbReference type="NCBI Taxonomy" id="330836"/>
    <lineage>
        <taxon>Bacteria</taxon>
        <taxon>Bacillati</taxon>
        <taxon>Actinomycetota</taxon>
        <taxon>Actinomycetes</taxon>
        <taxon>Micrococcales</taxon>
        <taxon>Intrasporangiaceae</taxon>
        <taxon>Nostocoides</taxon>
    </lineage>
</organism>
<dbReference type="InterPro" id="IPR001647">
    <property type="entry name" value="HTH_TetR"/>
</dbReference>
<proteinExistence type="predicted"/>
<dbReference type="SUPFAM" id="SSF46689">
    <property type="entry name" value="Homeodomain-like"/>
    <property type="match status" value="1"/>
</dbReference>
<keyword evidence="3" id="KW-0175">Coiled coil</keyword>
<evidence type="ECO:0000256" key="2">
    <source>
        <dbReference type="PROSITE-ProRule" id="PRU00335"/>
    </source>
</evidence>